<evidence type="ECO:0000313" key="9">
    <source>
        <dbReference type="EMBL" id="GBF43595.1"/>
    </source>
</evidence>
<keyword evidence="3 7" id="KW-0812">Transmembrane</keyword>
<dbReference type="Proteomes" id="UP000245206">
    <property type="component" value="Unassembled WGS sequence"/>
</dbReference>
<reference evidence="10" key="1">
    <citation type="journal article" date="2019" name="Microbiol. Immunol.">
        <title>Molecular and phenotypic characterization of Leptospira johnsonii sp. nov., Leptospira ellinghausenii sp. nov. and Leptospira ryugenii sp. nov. isolated from soil and water in Japan.</title>
        <authorList>
            <person name="Masuzawa T."/>
            <person name="Saito M."/>
            <person name="Nakao R."/>
            <person name="Nikaido Y."/>
            <person name="Matsumoto M."/>
            <person name="Ogawa M."/>
            <person name="Yokoyama M."/>
            <person name="Hidaka Y."/>
            <person name="Tomita J."/>
            <person name="Sakakibara K."/>
            <person name="Suzuki K."/>
            <person name="Yasuda S."/>
            <person name="Sato H."/>
            <person name="Yamaguchi M."/>
            <person name="Yoshida S.I."/>
            <person name="Koizumi N."/>
            <person name="Kawamura Y."/>
        </authorList>
    </citation>
    <scope>NUCLEOTIDE SEQUENCE [LARGE SCALE GENOMIC DNA]</scope>
    <source>
        <strain evidence="10">E18</strain>
    </source>
</reference>
<comment type="caution">
    <text evidence="9">The sequence shown here is derived from an EMBL/GenBank/DDBJ whole genome shotgun (WGS) entry which is preliminary data.</text>
</comment>
<dbReference type="RefSeq" id="WP_108960497.1">
    <property type="nucleotide sequence ID" value="NZ_BFAZ01000009.1"/>
</dbReference>
<feature type="transmembrane region" description="Helical" evidence="7">
    <location>
        <begin position="132"/>
        <end position="162"/>
    </location>
</feature>
<dbReference type="AlphaFoldDB" id="A0A2P2DG41"/>
<dbReference type="PANTHER" id="PTHR32234:SF0">
    <property type="entry name" value="THIOL:DISULFIDE INTERCHANGE PROTEIN DSBD"/>
    <property type="match status" value="1"/>
</dbReference>
<protein>
    <submittedName>
        <fullName evidence="9">Protein-disulfide reductase</fullName>
    </submittedName>
</protein>
<proteinExistence type="predicted"/>
<keyword evidence="2" id="KW-1003">Cell membrane</keyword>
<dbReference type="InterPro" id="IPR013766">
    <property type="entry name" value="Thioredoxin_domain"/>
</dbReference>
<accession>A0A2P2DG41</accession>
<sequence>MFSEIQSFIESQLSSGNFTLSTALFLALGGLFAGLLPCVYPLYPITAGILKTRVAKHKWSHPLVYYFGLALMYAIFGLIAGVSGGVFNSFLRFPETQLVLAILLFVLGLSVAEFLYFPFFSGDLKNSVNVNYANTFFLGMGAGLLSSPCVGPVVVSILVQLINYQTEGFKILPILFTSFKMFLFGMGLGIPFLMIGVFGLSLPKSGKWMKYIQWSLAILIFYFSFTYLEKAFDLWGLAKGLSSKVFLLWTVALSFLYLQKKEGTTTEKMKQSLYQIVSITALLILFLFLNLSLWKQNFGNAIPNVNSSNQEMKEEHGNLVWYRNESDVIRLANDKNMPIFIDFYADWCTNCKEFQKLTLRNKDWNETFHKDVILWKVYDTDPIFETFVSKPEYPELKIGLPFFLILSPDGKLLYKSNDYLDTKGMISAIRNFYNNTK</sequence>
<feature type="transmembrane region" description="Helical" evidence="7">
    <location>
        <begin position="63"/>
        <end position="86"/>
    </location>
</feature>
<organism evidence="9 10">
    <name type="scientific">Leptospira ellinghausenii</name>
    <dbReference type="NCBI Taxonomy" id="1917822"/>
    <lineage>
        <taxon>Bacteria</taxon>
        <taxon>Pseudomonadati</taxon>
        <taxon>Spirochaetota</taxon>
        <taxon>Spirochaetia</taxon>
        <taxon>Leptospirales</taxon>
        <taxon>Leptospiraceae</taxon>
        <taxon>Leptospira</taxon>
    </lineage>
</organism>
<dbReference type="Pfam" id="PF02683">
    <property type="entry name" value="DsbD_TM"/>
    <property type="match status" value="1"/>
</dbReference>
<evidence type="ECO:0000256" key="1">
    <source>
        <dbReference type="ARBA" id="ARBA00004651"/>
    </source>
</evidence>
<dbReference type="PANTHER" id="PTHR32234">
    <property type="entry name" value="THIOL:DISULFIDE INTERCHANGE PROTEIN DSBD"/>
    <property type="match status" value="1"/>
</dbReference>
<dbReference type="PROSITE" id="PS51352">
    <property type="entry name" value="THIOREDOXIN_2"/>
    <property type="match status" value="1"/>
</dbReference>
<evidence type="ECO:0000256" key="2">
    <source>
        <dbReference type="ARBA" id="ARBA00022475"/>
    </source>
</evidence>
<evidence type="ECO:0000259" key="8">
    <source>
        <dbReference type="PROSITE" id="PS51352"/>
    </source>
</evidence>
<keyword evidence="5 7" id="KW-1133">Transmembrane helix</keyword>
<evidence type="ECO:0000256" key="6">
    <source>
        <dbReference type="ARBA" id="ARBA00023136"/>
    </source>
</evidence>
<evidence type="ECO:0000313" key="10">
    <source>
        <dbReference type="Proteomes" id="UP000245206"/>
    </source>
</evidence>
<feature type="transmembrane region" description="Helical" evidence="7">
    <location>
        <begin position="98"/>
        <end position="120"/>
    </location>
</feature>
<keyword evidence="6 7" id="KW-0472">Membrane</keyword>
<dbReference type="EMBL" id="BFAZ01000009">
    <property type="protein sequence ID" value="GBF43595.1"/>
    <property type="molecule type" value="Genomic_DNA"/>
</dbReference>
<gene>
    <name evidence="9" type="primary">dsbD</name>
    <name evidence="9" type="ORF">LPTSP2_28980</name>
</gene>
<feature type="transmembrane region" description="Helical" evidence="7">
    <location>
        <begin position="240"/>
        <end position="258"/>
    </location>
</feature>
<feature type="transmembrane region" description="Helical" evidence="7">
    <location>
        <begin position="20"/>
        <end position="43"/>
    </location>
</feature>
<evidence type="ECO:0000256" key="4">
    <source>
        <dbReference type="ARBA" id="ARBA00022748"/>
    </source>
</evidence>
<dbReference type="InterPro" id="IPR036249">
    <property type="entry name" value="Thioredoxin-like_sf"/>
</dbReference>
<feature type="transmembrane region" description="Helical" evidence="7">
    <location>
        <begin position="211"/>
        <end position="228"/>
    </location>
</feature>
<keyword evidence="10" id="KW-1185">Reference proteome</keyword>
<feature type="transmembrane region" description="Helical" evidence="7">
    <location>
        <begin position="273"/>
        <end position="294"/>
    </location>
</feature>
<evidence type="ECO:0000256" key="5">
    <source>
        <dbReference type="ARBA" id="ARBA00022989"/>
    </source>
</evidence>
<name>A0A2P2DG41_9LEPT</name>
<dbReference type="GO" id="GO:0005886">
    <property type="term" value="C:plasma membrane"/>
    <property type="evidence" value="ECO:0007669"/>
    <property type="project" value="UniProtKB-SubCell"/>
</dbReference>
<evidence type="ECO:0000256" key="3">
    <source>
        <dbReference type="ARBA" id="ARBA00022692"/>
    </source>
</evidence>
<dbReference type="OrthoDB" id="7629852at2"/>
<feature type="transmembrane region" description="Helical" evidence="7">
    <location>
        <begin position="182"/>
        <end position="202"/>
    </location>
</feature>
<dbReference type="Gene3D" id="3.40.30.10">
    <property type="entry name" value="Glutaredoxin"/>
    <property type="match status" value="1"/>
</dbReference>
<feature type="domain" description="Thioredoxin" evidence="8">
    <location>
        <begin position="296"/>
        <end position="437"/>
    </location>
</feature>
<dbReference type="InterPro" id="IPR003834">
    <property type="entry name" value="Cyt_c_assmbl_TM_dom"/>
</dbReference>
<dbReference type="Pfam" id="PF13899">
    <property type="entry name" value="Thioredoxin_7"/>
    <property type="match status" value="1"/>
</dbReference>
<comment type="subcellular location">
    <subcellularLocation>
        <location evidence="1">Cell membrane</location>
        <topology evidence="1">Multi-pass membrane protein</topology>
    </subcellularLocation>
</comment>
<dbReference type="SUPFAM" id="SSF52833">
    <property type="entry name" value="Thioredoxin-like"/>
    <property type="match status" value="1"/>
</dbReference>
<dbReference type="GO" id="GO:0017004">
    <property type="term" value="P:cytochrome complex assembly"/>
    <property type="evidence" value="ECO:0007669"/>
    <property type="project" value="UniProtKB-KW"/>
</dbReference>
<dbReference type="GO" id="GO:0015035">
    <property type="term" value="F:protein-disulfide reductase activity"/>
    <property type="evidence" value="ECO:0007669"/>
    <property type="project" value="TreeGrafter"/>
</dbReference>
<dbReference type="GO" id="GO:0045454">
    <property type="term" value="P:cell redox homeostasis"/>
    <property type="evidence" value="ECO:0007669"/>
    <property type="project" value="TreeGrafter"/>
</dbReference>
<evidence type="ECO:0000256" key="7">
    <source>
        <dbReference type="SAM" id="Phobius"/>
    </source>
</evidence>
<keyword evidence="4" id="KW-0201">Cytochrome c-type biogenesis</keyword>